<dbReference type="EMBL" id="HACG01006212">
    <property type="protein sequence ID" value="CEK53077.1"/>
    <property type="molecule type" value="Transcribed_RNA"/>
</dbReference>
<proteinExistence type="predicted"/>
<dbReference type="AlphaFoldDB" id="A0A0B6Y9R0"/>
<reference evidence="1" key="1">
    <citation type="submission" date="2014-12" db="EMBL/GenBank/DDBJ databases">
        <title>Insight into the proteome of Arion vulgaris.</title>
        <authorList>
            <person name="Aradska J."/>
            <person name="Bulat T."/>
            <person name="Smidak R."/>
            <person name="Sarate P."/>
            <person name="Gangsoo J."/>
            <person name="Sialana F."/>
            <person name="Bilban M."/>
            <person name="Lubec G."/>
        </authorList>
    </citation>
    <scope>NUCLEOTIDE SEQUENCE</scope>
    <source>
        <tissue evidence="1">Skin</tissue>
    </source>
</reference>
<accession>A0A0B6Y9R0</accession>
<protein>
    <submittedName>
        <fullName evidence="1">Uncharacterized protein</fullName>
    </submittedName>
</protein>
<name>A0A0B6Y9R0_9EUPU</name>
<gene>
    <name evidence="1" type="primary">ORF18997</name>
</gene>
<organism evidence="1">
    <name type="scientific">Arion vulgaris</name>
    <dbReference type="NCBI Taxonomy" id="1028688"/>
    <lineage>
        <taxon>Eukaryota</taxon>
        <taxon>Metazoa</taxon>
        <taxon>Spiralia</taxon>
        <taxon>Lophotrochozoa</taxon>
        <taxon>Mollusca</taxon>
        <taxon>Gastropoda</taxon>
        <taxon>Heterobranchia</taxon>
        <taxon>Euthyneura</taxon>
        <taxon>Panpulmonata</taxon>
        <taxon>Eupulmonata</taxon>
        <taxon>Stylommatophora</taxon>
        <taxon>Helicina</taxon>
        <taxon>Arionoidea</taxon>
        <taxon>Arionidae</taxon>
        <taxon>Arion</taxon>
    </lineage>
</organism>
<sequence>GHFLWQYYRVSMLCDEQDNSDCQPGFPCTANHVVHNNIFDEQSKTVMQLKKNVTIPMDDTNNNVLTIK</sequence>
<feature type="non-terminal residue" evidence="1">
    <location>
        <position position="1"/>
    </location>
</feature>
<evidence type="ECO:0000313" key="1">
    <source>
        <dbReference type="EMBL" id="CEK53077.1"/>
    </source>
</evidence>